<feature type="signal peptide" evidence="2">
    <location>
        <begin position="1"/>
        <end position="18"/>
    </location>
</feature>
<accession>A0A5C3KUP6</accession>
<dbReference type="AlphaFoldDB" id="A0A5C3KUP6"/>
<keyword evidence="4" id="KW-1185">Reference proteome</keyword>
<proteinExistence type="predicted"/>
<reference evidence="3 4" key="1">
    <citation type="journal article" date="2019" name="Nat. Ecol. Evol.">
        <title>Megaphylogeny resolves global patterns of mushroom evolution.</title>
        <authorList>
            <person name="Varga T."/>
            <person name="Krizsan K."/>
            <person name="Foldi C."/>
            <person name="Dima B."/>
            <person name="Sanchez-Garcia M."/>
            <person name="Sanchez-Ramirez S."/>
            <person name="Szollosi G.J."/>
            <person name="Szarkandi J.G."/>
            <person name="Papp V."/>
            <person name="Albert L."/>
            <person name="Andreopoulos W."/>
            <person name="Angelini C."/>
            <person name="Antonin V."/>
            <person name="Barry K.W."/>
            <person name="Bougher N.L."/>
            <person name="Buchanan P."/>
            <person name="Buyck B."/>
            <person name="Bense V."/>
            <person name="Catcheside P."/>
            <person name="Chovatia M."/>
            <person name="Cooper J."/>
            <person name="Damon W."/>
            <person name="Desjardin D."/>
            <person name="Finy P."/>
            <person name="Geml J."/>
            <person name="Haridas S."/>
            <person name="Hughes K."/>
            <person name="Justo A."/>
            <person name="Karasinski D."/>
            <person name="Kautmanova I."/>
            <person name="Kiss B."/>
            <person name="Kocsube S."/>
            <person name="Kotiranta H."/>
            <person name="LaButti K.M."/>
            <person name="Lechner B.E."/>
            <person name="Liimatainen K."/>
            <person name="Lipzen A."/>
            <person name="Lukacs Z."/>
            <person name="Mihaltcheva S."/>
            <person name="Morgado L.N."/>
            <person name="Niskanen T."/>
            <person name="Noordeloos M.E."/>
            <person name="Ohm R.A."/>
            <person name="Ortiz-Santana B."/>
            <person name="Ovrebo C."/>
            <person name="Racz N."/>
            <person name="Riley R."/>
            <person name="Savchenko A."/>
            <person name="Shiryaev A."/>
            <person name="Soop K."/>
            <person name="Spirin V."/>
            <person name="Szebenyi C."/>
            <person name="Tomsovsky M."/>
            <person name="Tulloss R.E."/>
            <person name="Uehling J."/>
            <person name="Grigoriev I.V."/>
            <person name="Vagvolgyi C."/>
            <person name="Papp T."/>
            <person name="Martin F.M."/>
            <person name="Miettinen O."/>
            <person name="Hibbett D.S."/>
            <person name="Nagy L.G."/>
        </authorList>
    </citation>
    <scope>NUCLEOTIDE SEQUENCE [LARGE SCALE GENOMIC DNA]</scope>
    <source>
        <strain evidence="3 4">CBS 121175</strain>
    </source>
</reference>
<evidence type="ECO:0000256" key="2">
    <source>
        <dbReference type="SAM" id="SignalP"/>
    </source>
</evidence>
<evidence type="ECO:0000256" key="1">
    <source>
        <dbReference type="SAM" id="MobiDB-lite"/>
    </source>
</evidence>
<evidence type="ECO:0008006" key="5">
    <source>
        <dbReference type="Google" id="ProtNLM"/>
    </source>
</evidence>
<name>A0A5C3KUP6_COPMA</name>
<evidence type="ECO:0000313" key="3">
    <source>
        <dbReference type="EMBL" id="TFK24037.1"/>
    </source>
</evidence>
<evidence type="ECO:0000313" key="4">
    <source>
        <dbReference type="Proteomes" id="UP000307440"/>
    </source>
</evidence>
<feature type="chain" id="PRO_5022879121" description="CBM1 domain-containing protein" evidence="2">
    <location>
        <begin position="19"/>
        <end position="116"/>
    </location>
</feature>
<organism evidence="3 4">
    <name type="scientific">Coprinopsis marcescibilis</name>
    <name type="common">Agaric fungus</name>
    <name type="synonym">Psathyrella marcescibilis</name>
    <dbReference type="NCBI Taxonomy" id="230819"/>
    <lineage>
        <taxon>Eukaryota</taxon>
        <taxon>Fungi</taxon>
        <taxon>Dikarya</taxon>
        <taxon>Basidiomycota</taxon>
        <taxon>Agaricomycotina</taxon>
        <taxon>Agaricomycetes</taxon>
        <taxon>Agaricomycetidae</taxon>
        <taxon>Agaricales</taxon>
        <taxon>Agaricineae</taxon>
        <taxon>Psathyrellaceae</taxon>
        <taxon>Coprinopsis</taxon>
    </lineage>
</organism>
<feature type="compositionally biased region" description="Low complexity" evidence="1">
    <location>
        <begin position="26"/>
        <end position="46"/>
    </location>
</feature>
<protein>
    <recommendedName>
        <fullName evidence="5">CBM1 domain-containing protein</fullName>
    </recommendedName>
</protein>
<dbReference type="EMBL" id="ML210207">
    <property type="protein sequence ID" value="TFK24037.1"/>
    <property type="molecule type" value="Genomic_DNA"/>
</dbReference>
<feature type="region of interest" description="Disordered" evidence="1">
    <location>
        <begin position="23"/>
        <end position="49"/>
    </location>
</feature>
<sequence length="116" mass="12623">MKLWSLVMLISALSSAYALVVPESGTTSTPNAPPTSTATSSSEIPTPTLPDLIPCGGDKPKCFYWPPSQNQQSRLHAYFKLLSGPTGMQCCMTWGPPYTACAWIPYPARREERVEG</sequence>
<keyword evidence="2" id="KW-0732">Signal</keyword>
<gene>
    <name evidence="3" type="ORF">FA15DRAFT_742903</name>
</gene>
<dbReference type="Proteomes" id="UP000307440">
    <property type="component" value="Unassembled WGS sequence"/>
</dbReference>